<keyword evidence="4" id="KW-0804">Transcription</keyword>
<proteinExistence type="inferred from homology"/>
<evidence type="ECO:0000256" key="4">
    <source>
        <dbReference type="ARBA" id="ARBA00023163"/>
    </source>
</evidence>
<comment type="caution">
    <text evidence="6">The sequence shown here is derived from an EMBL/GenBank/DDBJ whole genome shotgun (WGS) entry which is preliminary data.</text>
</comment>
<dbReference type="SUPFAM" id="SSF46785">
    <property type="entry name" value="Winged helix' DNA-binding domain"/>
    <property type="match status" value="1"/>
</dbReference>
<evidence type="ECO:0000256" key="3">
    <source>
        <dbReference type="ARBA" id="ARBA00023125"/>
    </source>
</evidence>
<dbReference type="Gene3D" id="1.10.10.10">
    <property type="entry name" value="Winged helix-like DNA-binding domain superfamily/Winged helix DNA-binding domain"/>
    <property type="match status" value="1"/>
</dbReference>
<dbReference type="PANTHER" id="PTHR30126">
    <property type="entry name" value="HTH-TYPE TRANSCRIPTIONAL REGULATOR"/>
    <property type="match status" value="1"/>
</dbReference>
<keyword evidence="7" id="KW-1185">Reference proteome</keyword>
<dbReference type="GO" id="GO:0000976">
    <property type="term" value="F:transcription cis-regulatory region binding"/>
    <property type="evidence" value="ECO:0007669"/>
    <property type="project" value="TreeGrafter"/>
</dbReference>
<dbReference type="SUPFAM" id="SSF53850">
    <property type="entry name" value="Periplasmic binding protein-like II"/>
    <property type="match status" value="1"/>
</dbReference>
<dbReference type="AlphaFoldDB" id="A0A066URM5"/>
<dbReference type="InterPro" id="IPR036388">
    <property type="entry name" value="WH-like_DNA-bd_sf"/>
</dbReference>
<evidence type="ECO:0000259" key="5">
    <source>
        <dbReference type="PROSITE" id="PS50931"/>
    </source>
</evidence>
<sequence>MGLLFPTFINNSMLLEGIETLLVLSKAKTMSRTGSLLYISQSAVSKRIANLEKKLGKKLIEPNGRQIKLSPDGVALIESIGPAFNELRGLIYEQQELEDTTLITLDSSKSLIAGYLGKMMGDFIQHDKYITITTNHTPRIIERVQSGKATLGLCAGVLPPHHGLMTFHLFDEPFYIVSSTHLECLPERVITNDMTNPANSYQLSVLEKFGVKPLMEMDAYTAAAQLALGGTGPALIPLSIVKTLNIAPQHLFSFEELINLIRPIHICVRPNSYQSPRVKALIESIVDAVPKAV</sequence>
<reference evidence="6 7" key="1">
    <citation type="submission" date="2014-02" db="EMBL/GenBank/DDBJ databases">
        <title>Vibrio fortis Dalian14 Genome Sequencing.</title>
        <authorList>
            <person name="Wang Y."/>
            <person name="Song L."/>
            <person name="Liu G."/>
            <person name="Ding J."/>
        </authorList>
    </citation>
    <scope>NUCLEOTIDE SEQUENCE [LARGE SCALE GENOMIC DNA]</scope>
    <source>
        <strain evidence="6 7">Dalian14</strain>
    </source>
</reference>
<evidence type="ECO:0000313" key="6">
    <source>
        <dbReference type="EMBL" id="KDN26853.1"/>
    </source>
</evidence>
<dbReference type="InterPro" id="IPR000847">
    <property type="entry name" value="LysR_HTH_N"/>
</dbReference>
<gene>
    <name evidence="6" type="ORF">VFDL14_09300</name>
</gene>
<dbReference type="Gene3D" id="3.40.190.290">
    <property type="match status" value="1"/>
</dbReference>
<feature type="domain" description="HTH lysR-type" evidence="5">
    <location>
        <begin position="13"/>
        <end position="70"/>
    </location>
</feature>
<dbReference type="InterPro" id="IPR005119">
    <property type="entry name" value="LysR_subst-bd"/>
</dbReference>
<protein>
    <submittedName>
        <fullName evidence="6">Transcriptional regulator</fullName>
    </submittedName>
</protein>
<dbReference type="InterPro" id="IPR036390">
    <property type="entry name" value="WH_DNA-bd_sf"/>
</dbReference>
<dbReference type="PROSITE" id="PS50931">
    <property type="entry name" value="HTH_LYSR"/>
    <property type="match status" value="1"/>
</dbReference>
<keyword evidence="3" id="KW-0238">DNA-binding</keyword>
<dbReference type="CDD" id="cd05466">
    <property type="entry name" value="PBP2_LTTR_substrate"/>
    <property type="match status" value="1"/>
</dbReference>
<dbReference type="Pfam" id="PF00126">
    <property type="entry name" value="HTH_1"/>
    <property type="match status" value="1"/>
</dbReference>
<organism evidence="6 7">
    <name type="scientific">Vibrio fortis</name>
    <dbReference type="NCBI Taxonomy" id="212667"/>
    <lineage>
        <taxon>Bacteria</taxon>
        <taxon>Pseudomonadati</taxon>
        <taxon>Pseudomonadota</taxon>
        <taxon>Gammaproteobacteria</taxon>
        <taxon>Vibrionales</taxon>
        <taxon>Vibrionaceae</taxon>
        <taxon>Vibrio</taxon>
    </lineage>
</organism>
<evidence type="ECO:0000313" key="7">
    <source>
        <dbReference type="Proteomes" id="UP000027219"/>
    </source>
</evidence>
<dbReference type="PANTHER" id="PTHR30126:SF94">
    <property type="entry name" value="LYSR FAMILY TRANSCRIPTIONAL REGULATOR"/>
    <property type="match status" value="1"/>
</dbReference>
<accession>A0A066URM5</accession>
<dbReference type="Proteomes" id="UP000027219">
    <property type="component" value="Unassembled WGS sequence"/>
</dbReference>
<name>A0A066URM5_9VIBR</name>
<dbReference type="EMBL" id="JFFR01000028">
    <property type="protein sequence ID" value="KDN26853.1"/>
    <property type="molecule type" value="Genomic_DNA"/>
</dbReference>
<dbReference type="STRING" id="212667.VFDL14_09300"/>
<dbReference type="GO" id="GO:0003700">
    <property type="term" value="F:DNA-binding transcription factor activity"/>
    <property type="evidence" value="ECO:0007669"/>
    <property type="project" value="InterPro"/>
</dbReference>
<evidence type="ECO:0000256" key="2">
    <source>
        <dbReference type="ARBA" id="ARBA00023015"/>
    </source>
</evidence>
<evidence type="ECO:0000256" key="1">
    <source>
        <dbReference type="ARBA" id="ARBA00009437"/>
    </source>
</evidence>
<comment type="similarity">
    <text evidence="1">Belongs to the LysR transcriptional regulatory family.</text>
</comment>
<dbReference type="Pfam" id="PF03466">
    <property type="entry name" value="LysR_substrate"/>
    <property type="match status" value="1"/>
</dbReference>
<keyword evidence="2" id="KW-0805">Transcription regulation</keyword>